<keyword evidence="2" id="KW-1185">Reference proteome</keyword>
<dbReference type="Proteomes" id="UP000184356">
    <property type="component" value="Unassembled WGS sequence"/>
</dbReference>
<protein>
    <submittedName>
        <fullName evidence="1">Uncharacterized protein</fullName>
    </submittedName>
</protein>
<name>A0A1L9TVR6_9EURO</name>
<dbReference type="GeneID" id="63760205"/>
<dbReference type="EMBL" id="KV878582">
    <property type="protein sequence ID" value="OJJ63530.1"/>
    <property type="molecule type" value="Genomic_DNA"/>
</dbReference>
<dbReference type="VEuPathDB" id="FungiDB:ASPSYDRAFT_241140"/>
<evidence type="ECO:0000313" key="1">
    <source>
        <dbReference type="EMBL" id="OJJ63530.1"/>
    </source>
</evidence>
<accession>A0A1L9TVR6</accession>
<gene>
    <name evidence="1" type="ORF">ASPSYDRAFT_241140</name>
</gene>
<reference evidence="2" key="1">
    <citation type="journal article" date="2017" name="Genome Biol.">
        <title>Comparative genomics reveals high biological diversity and specific adaptations in the industrially and medically important fungal genus Aspergillus.</title>
        <authorList>
            <person name="de Vries R.P."/>
            <person name="Riley R."/>
            <person name="Wiebenga A."/>
            <person name="Aguilar-Osorio G."/>
            <person name="Amillis S."/>
            <person name="Uchima C.A."/>
            <person name="Anderluh G."/>
            <person name="Asadollahi M."/>
            <person name="Askin M."/>
            <person name="Barry K."/>
            <person name="Battaglia E."/>
            <person name="Bayram O."/>
            <person name="Benocci T."/>
            <person name="Braus-Stromeyer S.A."/>
            <person name="Caldana C."/>
            <person name="Canovas D."/>
            <person name="Cerqueira G.C."/>
            <person name="Chen F."/>
            <person name="Chen W."/>
            <person name="Choi C."/>
            <person name="Clum A."/>
            <person name="Dos Santos R.A."/>
            <person name="Damasio A.R."/>
            <person name="Diallinas G."/>
            <person name="Emri T."/>
            <person name="Fekete E."/>
            <person name="Flipphi M."/>
            <person name="Freyberg S."/>
            <person name="Gallo A."/>
            <person name="Gournas C."/>
            <person name="Habgood R."/>
            <person name="Hainaut M."/>
            <person name="Harispe M.L."/>
            <person name="Henrissat B."/>
            <person name="Hilden K.S."/>
            <person name="Hope R."/>
            <person name="Hossain A."/>
            <person name="Karabika E."/>
            <person name="Karaffa L."/>
            <person name="Karanyi Z."/>
            <person name="Krasevec N."/>
            <person name="Kuo A."/>
            <person name="Kusch H."/>
            <person name="LaButti K."/>
            <person name="Lagendijk E.L."/>
            <person name="Lapidus A."/>
            <person name="Levasseur A."/>
            <person name="Lindquist E."/>
            <person name="Lipzen A."/>
            <person name="Logrieco A.F."/>
            <person name="MacCabe A."/>
            <person name="Maekelae M.R."/>
            <person name="Malavazi I."/>
            <person name="Melin P."/>
            <person name="Meyer V."/>
            <person name="Mielnichuk N."/>
            <person name="Miskei M."/>
            <person name="Molnar A.P."/>
            <person name="Mule G."/>
            <person name="Ngan C.Y."/>
            <person name="Orejas M."/>
            <person name="Orosz E."/>
            <person name="Ouedraogo J.P."/>
            <person name="Overkamp K.M."/>
            <person name="Park H.-S."/>
            <person name="Perrone G."/>
            <person name="Piumi F."/>
            <person name="Punt P.J."/>
            <person name="Ram A.F."/>
            <person name="Ramon A."/>
            <person name="Rauscher S."/>
            <person name="Record E."/>
            <person name="Riano-Pachon D.M."/>
            <person name="Robert V."/>
            <person name="Roehrig J."/>
            <person name="Ruller R."/>
            <person name="Salamov A."/>
            <person name="Salih N.S."/>
            <person name="Samson R.A."/>
            <person name="Sandor E."/>
            <person name="Sanguinetti M."/>
            <person name="Schuetze T."/>
            <person name="Sepcic K."/>
            <person name="Shelest E."/>
            <person name="Sherlock G."/>
            <person name="Sophianopoulou V."/>
            <person name="Squina F.M."/>
            <person name="Sun H."/>
            <person name="Susca A."/>
            <person name="Todd R.B."/>
            <person name="Tsang A."/>
            <person name="Unkles S.E."/>
            <person name="van de Wiele N."/>
            <person name="van Rossen-Uffink D."/>
            <person name="Oliveira J.V."/>
            <person name="Vesth T.C."/>
            <person name="Visser J."/>
            <person name="Yu J.-H."/>
            <person name="Zhou M."/>
            <person name="Andersen M.R."/>
            <person name="Archer D.B."/>
            <person name="Baker S.E."/>
            <person name="Benoit I."/>
            <person name="Brakhage A.A."/>
            <person name="Braus G.H."/>
            <person name="Fischer R."/>
            <person name="Frisvad J.C."/>
            <person name="Goldman G.H."/>
            <person name="Houbraken J."/>
            <person name="Oakley B."/>
            <person name="Pocsi I."/>
            <person name="Scazzocchio C."/>
            <person name="Seiboth B."/>
            <person name="vanKuyk P.A."/>
            <person name="Wortman J."/>
            <person name="Dyer P.S."/>
            <person name="Grigoriev I.V."/>
        </authorList>
    </citation>
    <scope>NUCLEOTIDE SEQUENCE [LARGE SCALE GENOMIC DNA]</scope>
    <source>
        <strain evidence="2">CBS 593.65</strain>
    </source>
</reference>
<proteinExistence type="predicted"/>
<organism evidence="1 2">
    <name type="scientific">Aspergillus sydowii CBS 593.65</name>
    <dbReference type="NCBI Taxonomy" id="1036612"/>
    <lineage>
        <taxon>Eukaryota</taxon>
        <taxon>Fungi</taxon>
        <taxon>Dikarya</taxon>
        <taxon>Ascomycota</taxon>
        <taxon>Pezizomycotina</taxon>
        <taxon>Eurotiomycetes</taxon>
        <taxon>Eurotiomycetidae</taxon>
        <taxon>Eurotiales</taxon>
        <taxon>Aspergillaceae</taxon>
        <taxon>Aspergillus</taxon>
        <taxon>Aspergillus subgen. Nidulantes</taxon>
    </lineage>
</organism>
<evidence type="ECO:0000313" key="2">
    <source>
        <dbReference type="Proteomes" id="UP000184356"/>
    </source>
</evidence>
<sequence length="159" mass="17572">MDQSIREDSRINTLFVPGFAKRRCLLILVNESCRMKARSSICTCPSFGTRSVFCSDGLEAGLVKKALVVAVDRRSFSVAARVAPAEVGTGHWAALRLAGFSGLSGVLLLFQCSLVPDGALYIMTAIMRFRHFGWPLWVFSGEWTLESARESQRTHSPCR</sequence>
<dbReference type="AlphaFoldDB" id="A0A1L9TVR6"/>
<dbReference type="RefSeq" id="XP_040707336.1">
    <property type="nucleotide sequence ID" value="XM_040844132.1"/>
</dbReference>